<dbReference type="InterPro" id="IPR027417">
    <property type="entry name" value="P-loop_NTPase"/>
</dbReference>
<dbReference type="PANTHER" id="PTHR40072:SF1">
    <property type="entry name" value="MOLYBDOPTERIN-GUANINE DINUCLEOTIDE BIOSYNTHESIS ADAPTER PROTEIN"/>
    <property type="match status" value="1"/>
</dbReference>
<dbReference type="InterPro" id="IPR052539">
    <property type="entry name" value="MGD_biosynthesis_adapter"/>
</dbReference>
<reference evidence="2" key="1">
    <citation type="journal article" date="2022" name="Arch. Microbiol.">
        <title>Pseudodesulfovibrio sediminis sp. nov., a mesophilic and neutrophilic sulfate-reducing bacterium isolated from sediment of a brackish lake.</title>
        <authorList>
            <person name="Takahashi A."/>
            <person name="Kojima H."/>
            <person name="Watanabe M."/>
            <person name="Fukui M."/>
        </authorList>
    </citation>
    <scope>NUCLEOTIDE SEQUENCE</scope>
    <source>
        <strain evidence="2">SF6</strain>
    </source>
</reference>
<name>A0ABM9SDV0_9BACT</name>
<dbReference type="Pfam" id="PF03205">
    <property type="entry name" value="MobB"/>
    <property type="match status" value="1"/>
</dbReference>
<evidence type="ECO:0000313" key="2">
    <source>
        <dbReference type="EMBL" id="BCS88869.1"/>
    </source>
</evidence>
<evidence type="ECO:0000259" key="1">
    <source>
        <dbReference type="Pfam" id="PF03205"/>
    </source>
</evidence>
<organism evidence="2 3">
    <name type="scientific">Pseudodesulfovibrio sediminis</name>
    <dbReference type="NCBI Taxonomy" id="2810563"/>
    <lineage>
        <taxon>Bacteria</taxon>
        <taxon>Pseudomonadati</taxon>
        <taxon>Thermodesulfobacteriota</taxon>
        <taxon>Desulfovibrionia</taxon>
        <taxon>Desulfovibrionales</taxon>
        <taxon>Desulfovibrionaceae</taxon>
    </lineage>
</organism>
<dbReference type="InterPro" id="IPR004435">
    <property type="entry name" value="MobB_dom"/>
</dbReference>
<dbReference type="PANTHER" id="PTHR40072">
    <property type="entry name" value="MOLYBDOPTERIN-GUANINE DINUCLEOTIDE BIOSYNTHESIS ADAPTER PROTEIN-RELATED"/>
    <property type="match status" value="1"/>
</dbReference>
<dbReference type="Proteomes" id="UP001053296">
    <property type="component" value="Chromosome"/>
</dbReference>
<feature type="domain" description="Molybdopterin-guanine dinucleotide biosynthesis protein B (MobB)" evidence="1">
    <location>
        <begin position="5"/>
        <end position="140"/>
    </location>
</feature>
<dbReference type="CDD" id="cd03116">
    <property type="entry name" value="MobB"/>
    <property type="match status" value="1"/>
</dbReference>
<gene>
    <name evidence="2" type="ORF">PSDVSF_21110</name>
</gene>
<dbReference type="SUPFAM" id="SSF52540">
    <property type="entry name" value="P-loop containing nucleoside triphosphate hydrolases"/>
    <property type="match status" value="1"/>
</dbReference>
<sequence>MAPHIICIIGKKKSGKTTFMEKLIPELLKLGVSVGAIKHDAHAFEMDHEGKDSWRLKQAGAETVVISSPNRVAMIRTVNQEQTLPELVDSLFRDKQIVLAEGYFNSDQPKIEVHRREVHDRPLCTNQNQAEKKLLAMVSDWGVEADVPRFDLDDARDVAAWIARSSLGWVQNRMWE</sequence>
<evidence type="ECO:0000313" key="3">
    <source>
        <dbReference type="Proteomes" id="UP001053296"/>
    </source>
</evidence>
<dbReference type="RefSeq" id="WP_229590866.1">
    <property type="nucleotide sequence ID" value="NZ_AP024485.1"/>
</dbReference>
<dbReference type="Gene3D" id="3.40.50.300">
    <property type="entry name" value="P-loop containing nucleotide triphosphate hydrolases"/>
    <property type="match status" value="1"/>
</dbReference>
<keyword evidence="3" id="KW-1185">Reference proteome</keyword>
<protein>
    <recommendedName>
        <fullName evidence="1">Molybdopterin-guanine dinucleotide biosynthesis protein B (MobB) domain-containing protein</fullName>
    </recommendedName>
</protein>
<proteinExistence type="predicted"/>
<dbReference type="EMBL" id="AP024485">
    <property type="protein sequence ID" value="BCS88869.1"/>
    <property type="molecule type" value="Genomic_DNA"/>
</dbReference>
<accession>A0ABM9SDV0</accession>
<dbReference type="NCBIfam" id="TIGR00176">
    <property type="entry name" value="mobB"/>
    <property type="match status" value="1"/>
</dbReference>